<evidence type="ECO:0000256" key="5">
    <source>
        <dbReference type="PROSITE-ProRule" id="PRU00205"/>
    </source>
</evidence>
<feature type="transmembrane region" description="Helical" evidence="7">
    <location>
        <begin position="9"/>
        <end position="29"/>
    </location>
</feature>
<dbReference type="STRING" id="1202772.A0A1V9ZEE5"/>
<dbReference type="GO" id="GO:0050291">
    <property type="term" value="F:sphingosine N-acyltransferase activity"/>
    <property type="evidence" value="ECO:0007669"/>
    <property type="project" value="InterPro"/>
</dbReference>
<evidence type="ECO:0000256" key="7">
    <source>
        <dbReference type="SAM" id="Phobius"/>
    </source>
</evidence>
<feature type="transmembrane region" description="Helical" evidence="7">
    <location>
        <begin position="132"/>
        <end position="149"/>
    </location>
</feature>
<evidence type="ECO:0000259" key="8">
    <source>
        <dbReference type="PROSITE" id="PS50922"/>
    </source>
</evidence>
<dbReference type="GO" id="GO:0005783">
    <property type="term" value="C:endoplasmic reticulum"/>
    <property type="evidence" value="ECO:0007669"/>
    <property type="project" value="TreeGrafter"/>
</dbReference>
<gene>
    <name evidence="9" type="ORF">ACHHYP_16107</name>
</gene>
<dbReference type="InterPro" id="IPR016439">
    <property type="entry name" value="Lag1/Lac1-like"/>
</dbReference>
<dbReference type="Proteomes" id="UP000243579">
    <property type="component" value="Unassembled WGS sequence"/>
</dbReference>
<dbReference type="SMART" id="SM00724">
    <property type="entry name" value="TLC"/>
    <property type="match status" value="1"/>
</dbReference>
<dbReference type="PANTHER" id="PTHR12560:SF67">
    <property type="entry name" value="TLC DOMAIN-CONTAINING PROTEIN"/>
    <property type="match status" value="1"/>
</dbReference>
<name>A0A1V9ZEE5_ACHHY</name>
<feature type="transmembrane region" description="Helical" evidence="7">
    <location>
        <begin position="169"/>
        <end position="196"/>
    </location>
</feature>
<dbReference type="GO" id="GO:0046513">
    <property type="term" value="P:ceramide biosynthetic process"/>
    <property type="evidence" value="ECO:0007669"/>
    <property type="project" value="InterPro"/>
</dbReference>
<evidence type="ECO:0000313" key="9">
    <source>
        <dbReference type="EMBL" id="OQR96317.1"/>
    </source>
</evidence>
<dbReference type="Pfam" id="PF03798">
    <property type="entry name" value="TRAM_LAG1_CLN8"/>
    <property type="match status" value="1"/>
</dbReference>
<keyword evidence="3 7" id="KW-1133">Transmembrane helix</keyword>
<dbReference type="PANTHER" id="PTHR12560">
    <property type="entry name" value="LONGEVITY ASSURANCE FACTOR 1 LAG1"/>
    <property type="match status" value="1"/>
</dbReference>
<organism evidence="9 10">
    <name type="scientific">Achlya hypogyna</name>
    <name type="common">Oomycete</name>
    <name type="synonym">Protoachlya hypogyna</name>
    <dbReference type="NCBI Taxonomy" id="1202772"/>
    <lineage>
        <taxon>Eukaryota</taxon>
        <taxon>Sar</taxon>
        <taxon>Stramenopiles</taxon>
        <taxon>Oomycota</taxon>
        <taxon>Saprolegniomycetes</taxon>
        <taxon>Saprolegniales</taxon>
        <taxon>Achlyaceae</taxon>
        <taxon>Achlya</taxon>
    </lineage>
</organism>
<keyword evidence="4 5" id="KW-0472">Membrane</keyword>
<sequence length="334" mass="38251">MAGIVINPVLNGLIVVLYFALIGVVLYWLDRAYLPVLLASIASVAVAIHVTKALFRVGGAWFSRTHLQHLGDPLRKPIAMKKFCDQGWFLVLHTSLTLAELVVMAEETWWQDTKTCWDYTSATGAFPSYREAVHTLYVFQLGMYMYVGFSCEFLEEKRKDHLVMMGHHVVTIALIIWSYAVGYLPIGVIVMFLHDISDIPLDFLKMVNYLKLENREGWFVTEVSFAFTLVQWIYFRVYLFPTKLMYSTIWEMRESCMAPDLAADLSILFPSPGPSHWLGFNVLFLALYLLHVWWTFLLIRILMGVLTVGANNASKDEYEGHSSESDVDANKKHN</sequence>
<proteinExistence type="predicted"/>
<evidence type="ECO:0000313" key="10">
    <source>
        <dbReference type="Proteomes" id="UP000243579"/>
    </source>
</evidence>
<dbReference type="AlphaFoldDB" id="A0A1V9ZEE5"/>
<dbReference type="OrthoDB" id="537032at2759"/>
<protein>
    <recommendedName>
        <fullName evidence="8">TLC domain-containing protein</fullName>
    </recommendedName>
</protein>
<dbReference type="GO" id="GO:0016020">
    <property type="term" value="C:membrane"/>
    <property type="evidence" value="ECO:0007669"/>
    <property type="project" value="UniProtKB-SubCell"/>
</dbReference>
<dbReference type="EMBL" id="JNBR01000148">
    <property type="protein sequence ID" value="OQR96317.1"/>
    <property type="molecule type" value="Genomic_DNA"/>
</dbReference>
<evidence type="ECO:0000256" key="2">
    <source>
        <dbReference type="ARBA" id="ARBA00022692"/>
    </source>
</evidence>
<comment type="caution">
    <text evidence="9">The sequence shown here is derived from an EMBL/GenBank/DDBJ whole genome shotgun (WGS) entry which is preliminary data.</text>
</comment>
<evidence type="ECO:0000256" key="4">
    <source>
        <dbReference type="ARBA" id="ARBA00023136"/>
    </source>
</evidence>
<reference evidence="9 10" key="1">
    <citation type="journal article" date="2014" name="Genome Biol. Evol.">
        <title>The secreted proteins of Achlya hypogyna and Thraustotheca clavata identify the ancestral oomycete secretome and reveal gene acquisitions by horizontal gene transfer.</title>
        <authorList>
            <person name="Misner I."/>
            <person name="Blouin N."/>
            <person name="Leonard G."/>
            <person name="Richards T.A."/>
            <person name="Lane C.E."/>
        </authorList>
    </citation>
    <scope>NUCLEOTIDE SEQUENCE [LARGE SCALE GENOMIC DNA]</scope>
    <source>
        <strain evidence="9 10">ATCC 48635</strain>
    </source>
</reference>
<keyword evidence="10" id="KW-1185">Reference proteome</keyword>
<feature type="transmembrane region" description="Helical" evidence="7">
    <location>
        <begin position="35"/>
        <end position="55"/>
    </location>
</feature>
<feature type="transmembrane region" description="Helical" evidence="7">
    <location>
        <begin position="278"/>
        <end position="299"/>
    </location>
</feature>
<feature type="region of interest" description="Disordered" evidence="6">
    <location>
        <begin position="315"/>
        <end position="334"/>
    </location>
</feature>
<feature type="domain" description="TLC" evidence="8">
    <location>
        <begin position="81"/>
        <end position="307"/>
    </location>
</feature>
<evidence type="ECO:0000256" key="6">
    <source>
        <dbReference type="SAM" id="MobiDB-lite"/>
    </source>
</evidence>
<keyword evidence="2 5" id="KW-0812">Transmembrane</keyword>
<dbReference type="PROSITE" id="PS50922">
    <property type="entry name" value="TLC"/>
    <property type="match status" value="1"/>
</dbReference>
<accession>A0A1V9ZEE5</accession>
<evidence type="ECO:0000256" key="1">
    <source>
        <dbReference type="ARBA" id="ARBA00004141"/>
    </source>
</evidence>
<evidence type="ECO:0000256" key="3">
    <source>
        <dbReference type="ARBA" id="ARBA00022989"/>
    </source>
</evidence>
<dbReference type="InterPro" id="IPR006634">
    <property type="entry name" value="TLC-dom"/>
</dbReference>
<comment type="subcellular location">
    <subcellularLocation>
        <location evidence="1">Membrane</location>
        <topology evidence="1">Multi-pass membrane protein</topology>
    </subcellularLocation>
</comment>
<feature type="transmembrane region" description="Helical" evidence="7">
    <location>
        <begin position="217"/>
        <end position="235"/>
    </location>
</feature>